<dbReference type="AlphaFoldDB" id="A0A023G9G2"/>
<feature type="chain" id="PRO_5001521787" evidence="1">
    <location>
        <begin position="17"/>
        <end position="201"/>
    </location>
</feature>
<proteinExistence type="evidence at transcript level"/>
<dbReference type="Gene3D" id="2.40.128.20">
    <property type="match status" value="1"/>
</dbReference>
<dbReference type="InterPro" id="IPR012674">
    <property type="entry name" value="Calycin"/>
</dbReference>
<feature type="signal peptide" evidence="1">
    <location>
        <begin position="1"/>
        <end position="16"/>
    </location>
</feature>
<evidence type="ECO:0000313" key="2">
    <source>
        <dbReference type="EMBL" id="JAC30931.1"/>
    </source>
</evidence>
<organism evidence="2">
    <name type="scientific">Amblyomma triste</name>
    <name type="common">Neotropical tick</name>
    <dbReference type="NCBI Taxonomy" id="251400"/>
    <lineage>
        <taxon>Eukaryota</taxon>
        <taxon>Metazoa</taxon>
        <taxon>Ecdysozoa</taxon>
        <taxon>Arthropoda</taxon>
        <taxon>Chelicerata</taxon>
        <taxon>Arachnida</taxon>
        <taxon>Acari</taxon>
        <taxon>Parasitiformes</taxon>
        <taxon>Ixodida</taxon>
        <taxon>Ixodoidea</taxon>
        <taxon>Ixodidae</taxon>
        <taxon>Amblyomminae</taxon>
        <taxon>Amblyomma</taxon>
    </lineage>
</organism>
<dbReference type="GO" id="GO:0030682">
    <property type="term" value="P:symbiont-mediated perturbation of host defenses"/>
    <property type="evidence" value="ECO:0007669"/>
    <property type="project" value="InterPro"/>
</dbReference>
<dbReference type="GO" id="GO:0043176">
    <property type="term" value="F:amine binding"/>
    <property type="evidence" value="ECO:0007669"/>
    <property type="project" value="InterPro"/>
</dbReference>
<accession>A0A023G9G2</accession>
<dbReference type="Pfam" id="PF02098">
    <property type="entry name" value="His_binding"/>
    <property type="match status" value="1"/>
</dbReference>
<name>A0A023G9G2_AMBTT</name>
<protein>
    <submittedName>
        <fullName evidence="2">Putative lipocalin-2 1</fullName>
    </submittedName>
</protein>
<reference evidence="2" key="1">
    <citation type="submission" date="2014-03" db="EMBL/GenBank/DDBJ databases">
        <title>The sialotranscriptome of Amblyomma triste, Amblyomma parvum and Amblyomma cajennense ticks, uncovered by 454-based RNA-seq.</title>
        <authorList>
            <person name="Garcia G.R."/>
            <person name="Gardinassi L.G."/>
            <person name="Ribeiro J.M."/>
            <person name="Anatriello E."/>
            <person name="Ferreira B.R."/>
            <person name="Moreira H.N."/>
            <person name="Mafra C."/>
            <person name="Olegario M.M."/>
            <person name="Szabo P.J."/>
            <person name="Miranda-Santos I.K."/>
            <person name="Maruyama S.R."/>
        </authorList>
    </citation>
    <scope>NUCLEOTIDE SEQUENCE</scope>
    <source>
        <strain evidence="2">Mato Grasso do Sul</strain>
        <tissue evidence="2">Salivary glands</tissue>
    </source>
</reference>
<evidence type="ECO:0000256" key="1">
    <source>
        <dbReference type="SAM" id="SignalP"/>
    </source>
</evidence>
<dbReference type="EMBL" id="GBBM01004487">
    <property type="protein sequence ID" value="JAC30931.1"/>
    <property type="molecule type" value="mRNA"/>
</dbReference>
<dbReference type="SUPFAM" id="SSF50814">
    <property type="entry name" value="Lipocalins"/>
    <property type="match status" value="1"/>
</dbReference>
<sequence>MLLLLVTLSFLGPTFSYDLFGQTTPIWRRKEGLEKFQNAWQSLNTPVGTEYVLYKATYQNDEYSWGRKFKCMTVKIASVNPAQKSVTSRYIFLNATAGVHHVTEVVKAVKRGGSRTPNAFEHHLADGVTKLTDHVIYTDQVCDLLNVPYKQNGKGCELWVRKSFVRAVPQCCLFMFNVFCANSGYDLYNVNECKHVRDPGV</sequence>
<keyword evidence="1" id="KW-0732">Signal</keyword>
<dbReference type="InterPro" id="IPR002970">
    <property type="entry name" value="Tick_his-bd"/>
</dbReference>